<evidence type="ECO:0000313" key="4">
    <source>
        <dbReference type="Proteomes" id="UP000650628"/>
    </source>
</evidence>
<name>A0A8J3TKQ9_9ACTN</name>
<reference evidence="3 4" key="1">
    <citation type="submission" date="2021-01" db="EMBL/GenBank/DDBJ databases">
        <title>Whole genome shotgun sequence of Planotetraspora mira NBRC 15435.</title>
        <authorList>
            <person name="Komaki H."/>
            <person name="Tamura T."/>
        </authorList>
    </citation>
    <scope>NUCLEOTIDE SEQUENCE [LARGE SCALE GENOMIC DNA]</scope>
    <source>
        <strain evidence="3 4">NBRC 15435</strain>
    </source>
</reference>
<proteinExistence type="predicted"/>
<dbReference type="AlphaFoldDB" id="A0A8J3TKQ9"/>
<feature type="region of interest" description="Disordered" evidence="1">
    <location>
        <begin position="26"/>
        <end position="60"/>
    </location>
</feature>
<feature type="chain" id="PRO_5035284334" evidence="2">
    <location>
        <begin position="21"/>
        <end position="326"/>
    </location>
</feature>
<comment type="caution">
    <text evidence="3">The sequence shown here is derived from an EMBL/GenBank/DDBJ whole genome shotgun (WGS) entry which is preliminary data.</text>
</comment>
<dbReference type="EMBL" id="BOOO01000007">
    <property type="protein sequence ID" value="GII27939.1"/>
    <property type="molecule type" value="Genomic_DNA"/>
</dbReference>
<organism evidence="3 4">
    <name type="scientific">Planotetraspora mira</name>
    <dbReference type="NCBI Taxonomy" id="58121"/>
    <lineage>
        <taxon>Bacteria</taxon>
        <taxon>Bacillati</taxon>
        <taxon>Actinomycetota</taxon>
        <taxon>Actinomycetes</taxon>
        <taxon>Streptosporangiales</taxon>
        <taxon>Streptosporangiaceae</taxon>
        <taxon>Planotetraspora</taxon>
    </lineage>
</organism>
<feature type="signal peptide" evidence="2">
    <location>
        <begin position="1"/>
        <end position="20"/>
    </location>
</feature>
<keyword evidence="2" id="KW-0732">Signal</keyword>
<sequence length="326" mass="34297">MQVITSRLTVVSLAAMLALAACTGDNGSDNSGSAAASGAPSQASQDSPPSSPPVPAGMTPEAYQIDLDTAGKPVGAALAAIAKARTFKSLDQRIQKAQDAVDGAVDRLGDLQAPAETSPQHEGYVEALRRMDGELVTIRDAISDQSLCTSAAVLARLGKSDEFTGLKEAGAALADKGGNYSSAAIGLKPPKERSRRLGNGTVVSSRIRGGRGSLTIKNGGTQDGVVTLLKGKQKAVSVYVRKKSTARVSNIKDGSYRVYFTTGADYDRAARAFTRNCTFERFEDSLPFRTTYTATQVRWSTWTITLNRVKGGNARSSAVNPDDFPS</sequence>
<keyword evidence="4" id="KW-1185">Reference proteome</keyword>
<protein>
    <submittedName>
        <fullName evidence="3">Uncharacterized protein</fullName>
    </submittedName>
</protein>
<evidence type="ECO:0000313" key="3">
    <source>
        <dbReference type="EMBL" id="GII27939.1"/>
    </source>
</evidence>
<gene>
    <name evidence="3" type="ORF">Pmi06nite_13810</name>
</gene>
<evidence type="ECO:0000256" key="1">
    <source>
        <dbReference type="SAM" id="MobiDB-lite"/>
    </source>
</evidence>
<evidence type="ECO:0000256" key="2">
    <source>
        <dbReference type="SAM" id="SignalP"/>
    </source>
</evidence>
<accession>A0A8J3TKQ9</accession>
<dbReference type="Proteomes" id="UP000650628">
    <property type="component" value="Unassembled WGS sequence"/>
</dbReference>
<dbReference type="PROSITE" id="PS51257">
    <property type="entry name" value="PROKAR_LIPOPROTEIN"/>
    <property type="match status" value="1"/>
</dbReference>
<feature type="compositionally biased region" description="Low complexity" evidence="1">
    <location>
        <begin position="26"/>
        <end position="48"/>
    </location>
</feature>